<sequence length="79" mass="9200">MTGKLDEQLVYRKRLRRPLSEYQRNVPPHVRAARLADEQNIKLGRPAQYQNAARSNTCGRLTALSRWITGIHRWITSTI</sequence>
<evidence type="ECO:0000256" key="1">
    <source>
        <dbReference type="ARBA" id="ARBA00012417"/>
    </source>
</evidence>
<gene>
    <name evidence="5" type="primary">polB_1</name>
    <name evidence="5" type="ORF">NCTC11075_04104</name>
</gene>
<proteinExistence type="predicted"/>
<evidence type="ECO:0000256" key="3">
    <source>
        <dbReference type="ARBA" id="ARBA00022695"/>
    </source>
</evidence>
<keyword evidence="2 5" id="KW-0808">Transferase</keyword>
<reference evidence="5 6" key="1">
    <citation type="submission" date="2018-12" db="EMBL/GenBank/DDBJ databases">
        <authorList>
            <consortium name="Pathogen Informatics"/>
        </authorList>
    </citation>
    <scope>NUCLEOTIDE SEQUENCE [LARGE SCALE GENOMIC DNA]</scope>
    <source>
        <strain evidence="5 6">NCTC11075</strain>
    </source>
</reference>
<evidence type="ECO:0000313" key="6">
    <source>
        <dbReference type="Proteomes" id="UP000270272"/>
    </source>
</evidence>
<dbReference type="Gene3D" id="1.10.132.60">
    <property type="entry name" value="DNA polymerase family B, C-terminal domain"/>
    <property type="match status" value="1"/>
</dbReference>
<keyword evidence="4" id="KW-0239">DNA-directed DNA polymerase</keyword>
<dbReference type="GO" id="GO:0003887">
    <property type="term" value="F:DNA-directed DNA polymerase activity"/>
    <property type="evidence" value="ECO:0007669"/>
    <property type="project" value="UniProtKB-KW"/>
</dbReference>
<name>A0A3S4IGR4_CITKO</name>
<organism evidence="5 6">
    <name type="scientific">Citrobacter koseri</name>
    <name type="common">Citrobacter diversus</name>
    <dbReference type="NCBI Taxonomy" id="545"/>
    <lineage>
        <taxon>Bacteria</taxon>
        <taxon>Pseudomonadati</taxon>
        <taxon>Pseudomonadota</taxon>
        <taxon>Gammaproteobacteria</taxon>
        <taxon>Enterobacterales</taxon>
        <taxon>Enterobacteriaceae</taxon>
        <taxon>Citrobacter</taxon>
    </lineage>
</organism>
<evidence type="ECO:0000313" key="5">
    <source>
        <dbReference type="EMBL" id="VEB93228.1"/>
    </source>
</evidence>
<accession>A0A3S4IGR4</accession>
<dbReference type="AlphaFoldDB" id="A0A3S4IGR4"/>
<dbReference type="EC" id="2.7.7.7" evidence="1"/>
<dbReference type="InterPro" id="IPR043502">
    <property type="entry name" value="DNA/RNA_pol_sf"/>
</dbReference>
<dbReference type="InterPro" id="IPR042087">
    <property type="entry name" value="DNA_pol_B_thumb"/>
</dbReference>
<dbReference type="EMBL" id="LR134204">
    <property type="protein sequence ID" value="VEB93228.1"/>
    <property type="molecule type" value="Genomic_DNA"/>
</dbReference>
<keyword evidence="3 5" id="KW-0548">Nucleotidyltransferase</keyword>
<dbReference type="Proteomes" id="UP000270272">
    <property type="component" value="Chromosome"/>
</dbReference>
<evidence type="ECO:0000256" key="4">
    <source>
        <dbReference type="ARBA" id="ARBA00022932"/>
    </source>
</evidence>
<evidence type="ECO:0000256" key="2">
    <source>
        <dbReference type="ARBA" id="ARBA00022679"/>
    </source>
</evidence>
<protein>
    <recommendedName>
        <fullName evidence="1">DNA-directed DNA polymerase</fullName>
        <ecNumber evidence="1">2.7.7.7</ecNumber>
    </recommendedName>
</protein>
<dbReference type="SUPFAM" id="SSF56672">
    <property type="entry name" value="DNA/RNA polymerases"/>
    <property type="match status" value="1"/>
</dbReference>